<keyword evidence="3 6" id="KW-0812">Transmembrane</keyword>
<dbReference type="GO" id="GO:0005886">
    <property type="term" value="C:plasma membrane"/>
    <property type="evidence" value="ECO:0007669"/>
    <property type="project" value="UniProtKB-SubCell"/>
</dbReference>
<feature type="transmembrane region" description="Helical" evidence="6">
    <location>
        <begin position="113"/>
        <end position="141"/>
    </location>
</feature>
<gene>
    <name evidence="7" type="ORF">I6I88_16150</name>
    <name evidence="8" type="ORF">NCTC11179_02561</name>
</gene>
<feature type="transmembrane region" description="Helical" evidence="6">
    <location>
        <begin position="42"/>
        <end position="63"/>
    </location>
</feature>
<evidence type="ECO:0000256" key="2">
    <source>
        <dbReference type="ARBA" id="ARBA00022475"/>
    </source>
</evidence>
<dbReference type="AlphaFoldDB" id="A0A378U269"/>
<evidence type="ECO:0000313" key="7">
    <source>
        <dbReference type="EMBL" id="QQT99687.1"/>
    </source>
</evidence>
<dbReference type="Proteomes" id="UP000255024">
    <property type="component" value="Unassembled WGS sequence"/>
</dbReference>
<accession>A0A378U269</accession>
<evidence type="ECO:0000313" key="9">
    <source>
        <dbReference type="Proteomes" id="UP000255024"/>
    </source>
</evidence>
<evidence type="ECO:0000256" key="5">
    <source>
        <dbReference type="ARBA" id="ARBA00023136"/>
    </source>
</evidence>
<evidence type="ECO:0000256" key="6">
    <source>
        <dbReference type="SAM" id="Phobius"/>
    </source>
</evidence>
<dbReference type="OrthoDB" id="1451945at2"/>
<dbReference type="Proteomes" id="UP000596202">
    <property type="component" value="Chromosome"/>
</dbReference>
<keyword evidence="2" id="KW-1003">Cell membrane</keyword>
<keyword evidence="9" id="KW-1185">Reference proteome</keyword>
<dbReference type="EMBL" id="CP068108">
    <property type="protein sequence ID" value="QQT99687.1"/>
    <property type="molecule type" value="Genomic_DNA"/>
</dbReference>
<organism evidence="8 9">
    <name type="scientific">Myroides odoratus</name>
    <name type="common">Flavobacterium odoratum</name>
    <dbReference type="NCBI Taxonomy" id="256"/>
    <lineage>
        <taxon>Bacteria</taxon>
        <taxon>Pseudomonadati</taxon>
        <taxon>Bacteroidota</taxon>
        <taxon>Flavobacteriia</taxon>
        <taxon>Flavobacteriales</taxon>
        <taxon>Flavobacteriaceae</taxon>
        <taxon>Myroides</taxon>
    </lineage>
</organism>
<reference evidence="8 9" key="1">
    <citation type="submission" date="2018-06" db="EMBL/GenBank/DDBJ databases">
        <authorList>
            <consortium name="Pathogen Informatics"/>
            <person name="Doyle S."/>
        </authorList>
    </citation>
    <scope>NUCLEOTIDE SEQUENCE [LARGE SCALE GENOMIC DNA]</scope>
    <source>
        <strain evidence="8 9">NCTC11179</strain>
    </source>
</reference>
<comment type="subcellular location">
    <subcellularLocation>
        <location evidence="1">Cell membrane</location>
        <topology evidence="1">Multi-pass membrane protein</topology>
    </subcellularLocation>
</comment>
<proteinExistence type="predicted"/>
<feature type="transmembrane region" description="Helical" evidence="6">
    <location>
        <begin position="147"/>
        <end position="169"/>
    </location>
</feature>
<keyword evidence="5 6" id="KW-0472">Membrane</keyword>
<evidence type="ECO:0000313" key="10">
    <source>
        <dbReference type="Proteomes" id="UP000596202"/>
    </source>
</evidence>
<name>A0A378U269_MYROD</name>
<keyword evidence="4 6" id="KW-1133">Transmembrane helix</keyword>
<evidence type="ECO:0000256" key="3">
    <source>
        <dbReference type="ARBA" id="ARBA00022692"/>
    </source>
</evidence>
<dbReference type="GO" id="GO:0006865">
    <property type="term" value="P:amino acid transport"/>
    <property type="evidence" value="ECO:0007669"/>
    <property type="project" value="InterPro"/>
</dbReference>
<reference evidence="7 10" key="2">
    <citation type="submission" date="2021-01" db="EMBL/GenBank/DDBJ databases">
        <title>FDA dAtabase for Regulatory Grade micrObial Sequences (FDA-ARGOS): Supporting development and validation of Infectious Disease Dx tests.</title>
        <authorList>
            <person name="Sproer C."/>
            <person name="Gronow S."/>
            <person name="Severitt S."/>
            <person name="Schroder I."/>
            <person name="Tallon L."/>
            <person name="Sadzewicz L."/>
            <person name="Zhao X."/>
            <person name="Boylan J."/>
            <person name="Ott S."/>
            <person name="Bowen H."/>
            <person name="Vavikolanu K."/>
            <person name="Mehta A."/>
            <person name="Aluvathingal J."/>
            <person name="Nadendla S."/>
            <person name="Lowell S."/>
            <person name="Myers T."/>
            <person name="Yan Y."/>
            <person name="Sichtig H."/>
        </authorList>
    </citation>
    <scope>NUCLEOTIDE SEQUENCE [LARGE SCALE GENOMIC DNA]</scope>
    <source>
        <strain evidence="7 10">FDAARGOS_1131</strain>
    </source>
</reference>
<dbReference type="InterPro" id="IPR001123">
    <property type="entry name" value="LeuE-type"/>
</dbReference>
<feature type="transmembrane region" description="Helical" evidence="6">
    <location>
        <begin position="181"/>
        <end position="203"/>
    </location>
</feature>
<evidence type="ECO:0000256" key="4">
    <source>
        <dbReference type="ARBA" id="ARBA00022989"/>
    </source>
</evidence>
<sequence length="207" mass="23256">MDHYFILLFFGFLAAVIGVSLPGLLNMTAVKVAQERGKKASILYIAGALSIIFIQTYVAIFFAKLIDSSPFITEILHEIGLVIFGSLTIYFLGFAKRKKKEENTAVKRLKNPYIYGALLALINVFSIPYYVFLSVTLASYAYPIFEWAYTVIFSIGVVIGSGLMFYAYISIFRKVANENAFLMRNINYVIGSITGIICLITLYKLLR</sequence>
<evidence type="ECO:0000256" key="1">
    <source>
        <dbReference type="ARBA" id="ARBA00004651"/>
    </source>
</evidence>
<dbReference type="Pfam" id="PF01810">
    <property type="entry name" value="LysE"/>
    <property type="match status" value="1"/>
</dbReference>
<dbReference type="EMBL" id="UGQL01000002">
    <property type="protein sequence ID" value="STZ69071.1"/>
    <property type="molecule type" value="Genomic_DNA"/>
</dbReference>
<dbReference type="GeneID" id="93529212"/>
<dbReference type="RefSeq" id="WP_002987939.1">
    <property type="nucleotide sequence ID" value="NZ_CP068107.1"/>
</dbReference>
<evidence type="ECO:0000313" key="8">
    <source>
        <dbReference type="EMBL" id="STZ69071.1"/>
    </source>
</evidence>
<feature type="transmembrane region" description="Helical" evidence="6">
    <location>
        <begin position="75"/>
        <end position="92"/>
    </location>
</feature>
<feature type="transmembrane region" description="Helical" evidence="6">
    <location>
        <begin position="6"/>
        <end position="30"/>
    </location>
</feature>
<protein>
    <submittedName>
        <fullName evidence="7">LysE family transporter</fullName>
    </submittedName>
</protein>